<dbReference type="EMBL" id="SDMP01000017">
    <property type="protein sequence ID" value="RYQ99112.1"/>
    <property type="molecule type" value="Genomic_DNA"/>
</dbReference>
<comment type="subcellular location">
    <subcellularLocation>
        <location evidence="2">Plastid</location>
        <location evidence="2">Chloroplast stroma</location>
    </subcellularLocation>
</comment>
<evidence type="ECO:0000256" key="1">
    <source>
        <dbReference type="ARBA" id="ARBA00002329"/>
    </source>
</evidence>
<sequence length="167" mass="19983">MQEKHFELLIHRQRWLRTNSSLSNEFFRSNTLSESYQYLSNMFVSNGMLLDQMTKTLLRKRWLFFGRSASFIRTFFHNGKEQHSLIEESRASFVEININGLIGDFLRIDPTKSRISYIREEKNDPSGSEWISDNESNQININPFFPISFQKKFYNHISKIMKRFMCC</sequence>
<dbReference type="STRING" id="3818.A0A444YAZ0"/>
<dbReference type="GO" id="GO:0005524">
    <property type="term" value="F:ATP binding"/>
    <property type="evidence" value="ECO:0007669"/>
    <property type="project" value="UniProtKB-KW"/>
</dbReference>
<dbReference type="GO" id="GO:0009570">
    <property type="term" value="C:chloroplast stroma"/>
    <property type="evidence" value="ECO:0007669"/>
    <property type="project" value="UniProtKB-SubCell"/>
</dbReference>
<dbReference type="PANTHER" id="PTHR33078">
    <property type="entry name" value="PROTEIN YCF2-RELATED"/>
    <property type="match status" value="1"/>
</dbReference>
<keyword evidence="8" id="KW-0067">ATP-binding</keyword>
<evidence type="ECO:0000256" key="6">
    <source>
        <dbReference type="ARBA" id="ARBA00022640"/>
    </source>
</evidence>
<gene>
    <name evidence="9" type="ORF">Ahy_B07g086981</name>
</gene>
<name>A0A444YAZ0_ARAHY</name>
<dbReference type="AlphaFoldDB" id="A0A444YAZ0"/>
<organism evidence="9 10">
    <name type="scientific">Arachis hypogaea</name>
    <name type="common">Peanut</name>
    <dbReference type="NCBI Taxonomy" id="3818"/>
    <lineage>
        <taxon>Eukaryota</taxon>
        <taxon>Viridiplantae</taxon>
        <taxon>Streptophyta</taxon>
        <taxon>Embryophyta</taxon>
        <taxon>Tracheophyta</taxon>
        <taxon>Spermatophyta</taxon>
        <taxon>Magnoliopsida</taxon>
        <taxon>eudicotyledons</taxon>
        <taxon>Gunneridae</taxon>
        <taxon>Pentapetalae</taxon>
        <taxon>rosids</taxon>
        <taxon>fabids</taxon>
        <taxon>Fabales</taxon>
        <taxon>Fabaceae</taxon>
        <taxon>Papilionoideae</taxon>
        <taxon>50 kb inversion clade</taxon>
        <taxon>dalbergioids sensu lato</taxon>
        <taxon>Dalbergieae</taxon>
        <taxon>Pterocarpus clade</taxon>
        <taxon>Arachis</taxon>
    </lineage>
</organism>
<proteinExistence type="inferred from homology"/>
<evidence type="ECO:0000256" key="5">
    <source>
        <dbReference type="ARBA" id="ARBA00022528"/>
    </source>
</evidence>
<evidence type="ECO:0000256" key="4">
    <source>
        <dbReference type="ARBA" id="ARBA00018950"/>
    </source>
</evidence>
<reference evidence="9 10" key="1">
    <citation type="submission" date="2019-01" db="EMBL/GenBank/DDBJ databases">
        <title>Sequencing of cultivated peanut Arachis hypogaea provides insights into genome evolution and oil improvement.</title>
        <authorList>
            <person name="Chen X."/>
        </authorList>
    </citation>
    <scope>NUCLEOTIDE SEQUENCE [LARGE SCALE GENOMIC DNA]</scope>
    <source>
        <strain evidence="10">cv. Fuhuasheng</strain>
        <tissue evidence="9">Leaves</tissue>
    </source>
</reference>
<evidence type="ECO:0000256" key="8">
    <source>
        <dbReference type="ARBA" id="ARBA00022840"/>
    </source>
</evidence>
<evidence type="ECO:0000313" key="9">
    <source>
        <dbReference type="EMBL" id="RYQ99112.1"/>
    </source>
</evidence>
<keyword evidence="6" id="KW-0934">Plastid</keyword>
<dbReference type="Proteomes" id="UP000289738">
    <property type="component" value="Chromosome B07"/>
</dbReference>
<comment type="caution">
    <text evidence="9">The sequence shown here is derived from an EMBL/GenBank/DDBJ whole genome shotgun (WGS) entry which is preliminary data.</text>
</comment>
<protein>
    <recommendedName>
        <fullName evidence="4">Protein Ycf2</fullName>
    </recommendedName>
</protein>
<evidence type="ECO:0000256" key="3">
    <source>
        <dbReference type="ARBA" id="ARBA00009361"/>
    </source>
</evidence>
<keyword evidence="7" id="KW-0547">Nucleotide-binding</keyword>
<accession>A0A444YAZ0</accession>
<evidence type="ECO:0000313" key="10">
    <source>
        <dbReference type="Proteomes" id="UP000289738"/>
    </source>
</evidence>
<comment type="function">
    <text evidence="1">Probable ATPase of unknown function. Its presence in a non-photosynthetic plant (Epifagus virginiana) and experiments in tobacco indicate that it has an essential function which is probably not related to photosynthesis.</text>
</comment>
<dbReference type="PANTHER" id="PTHR33078:SF92">
    <property type="entry name" value="PROTEIN YCF2"/>
    <property type="match status" value="1"/>
</dbReference>
<keyword evidence="10" id="KW-1185">Reference proteome</keyword>
<comment type="similarity">
    <text evidence="3">Belongs to the Ycf2 family.</text>
</comment>
<evidence type="ECO:0000256" key="2">
    <source>
        <dbReference type="ARBA" id="ARBA00004470"/>
    </source>
</evidence>
<keyword evidence="5" id="KW-0150">Chloroplast</keyword>
<evidence type="ECO:0000256" key="7">
    <source>
        <dbReference type="ARBA" id="ARBA00022741"/>
    </source>
</evidence>